<dbReference type="EMBL" id="PDKU01000002">
    <property type="protein sequence ID" value="PPI86543.1"/>
    <property type="molecule type" value="Genomic_DNA"/>
</dbReference>
<dbReference type="InterPro" id="IPR007481">
    <property type="entry name" value="SspB"/>
</dbReference>
<dbReference type="GO" id="GO:0008233">
    <property type="term" value="F:peptidase activity"/>
    <property type="evidence" value="ECO:0007669"/>
    <property type="project" value="UniProtKB-KW"/>
</dbReference>
<evidence type="ECO:0000313" key="1">
    <source>
        <dbReference type="EMBL" id="PPI86543.1"/>
    </source>
</evidence>
<organism evidence="1 2">
    <name type="scientific">Candidatus Pantoea edessiphila</name>
    <dbReference type="NCBI Taxonomy" id="2044610"/>
    <lineage>
        <taxon>Bacteria</taxon>
        <taxon>Pseudomonadati</taxon>
        <taxon>Pseudomonadota</taxon>
        <taxon>Gammaproteobacteria</taxon>
        <taxon>Enterobacterales</taxon>
        <taxon>Erwiniaceae</taxon>
        <taxon>Pantoea</taxon>
    </lineage>
</organism>
<dbReference type="AlphaFoldDB" id="A0A2P5SW48"/>
<comment type="caution">
    <text evidence="1">The sequence shown here is derived from an EMBL/GenBank/DDBJ whole genome shotgun (WGS) entry which is preliminary data.</text>
</comment>
<dbReference type="PANTHER" id="PTHR37486:SF1">
    <property type="entry name" value="STRINGENT STARVATION PROTEIN B"/>
    <property type="match status" value="1"/>
</dbReference>
<dbReference type="GO" id="GO:0005829">
    <property type="term" value="C:cytosol"/>
    <property type="evidence" value="ECO:0007669"/>
    <property type="project" value="TreeGrafter"/>
</dbReference>
<proteinExistence type="predicted"/>
<keyword evidence="1" id="KW-0378">Hydrolase</keyword>
<name>A0A2P5SW48_9GAMM</name>
<keyword evidence="1" id="KW-0645">Protease</keyword>
<dbReference type="Pfam" id="PF04386">
    <property type="entry name" value="SspB"/>
    <property type="match status" value="1"/>
</dbReference>
<dbReference type="OrthoDB" id="9797358at2"/>
<dbReference type="InterPro" id="IPR036760">
    <property type="entry name" value="SspB-like_sf"/>
</dbReference>
<accession>A0A2P5SW48</accession>
<keyword evidence="2" id="KW-1185">Reference proteome</keyword>
<sequence>MANINITTIRPYLIRAFYEWLLDNKLTPYLLIDSNMPGIQVPSVYVSNGQIILNIEPSAVDNLNLGNNRLVFNTRFDGVLYPISIPIEAVLAIYASENGIGTIFDSDHMLFSKKKVNIQKNIDLSLKDNKYENNKNAEKIRTIKNPNLRLIK</sequence>
<dbReference type="PIRSF" id="PIRSF005276">
    <property type="entry name" value="SspB"/>
    <property type="match status" value="1"/>
</dbReference>
<dbReference type="PANTHER" id="PTHR37486">
    <property type="entry name" value="STRINGENT STARVATION PROTEIN B"/>
    <property type="match status" value="1"/>
</dbReference>
<gene>
    <name evidence="1" type="ORF">CRV10_01700</name>
</gene>
<dbReference type="RefSeq" id="WP_136130117.1">
    <property type="nucleotide sequence ID" value="NZ_PDKU01000002.1"/>
</dbReference>
<protein>
    <submittedName>
        <fullName evidence="1">ClpXP protease specificity-enhancing factor</fullName>
    </submittedName>
</protein>
<dbReference type="Proteomes" id="UP000296144">
    <property type="component" value="Unassembled WGS sequence"/>
</dbReference>
<dbReference type="Gene3D" id="2.30.30.220">
    <property type="entry name" value="SspB-like"/>
    <property type="match status" value="1"/>
</dbReference>
<dbReference type="GO" id="GO:0006508">
    <property type="term" value="P:proteolysis"/>
    <property type="evidence" value="ECO:0007669"/>
    <property type="project" value="UniProtKB-KW"/>
</dbReference>
<evidence type="ECO:0000313" key="2">
    <source>
        <dbReference type="Proteomes" id="UP000296144"/>
    </source>
</evidence>
<dbReference type="SUPFAM" id="SSF101738">
    <property type="entry name" value="SspB-like"/>
    <property type="match status" value="1"/>
</dbReference>
<dbReference type="GO" id="GO:0005840">
    <property type="term" value="C:ribosome"/>
    <property type="evidence" value="ECO:0007669"/>
    <property type="project" value="TreeGrafter"/>
</dbReference>
<reference evidence="1 2" key="1">
    <citation type="journal article" date="2018" name="Genome Biol. Evol.">
        <title>Cladogenesis and Genomic Streamlining in Extracellular Endosymbionts of Tropical Stink Bugs.</title>
        <authorList>
            <person name="Otero-Bravo A."/>
            <person name="Goffredi S."/>
            <person name="Sabree Z.L."/>
        </authorList>
    </citation>
    <scope>NUCLEOTIDE SEQUENCE [LARGE SCALE GENOMIC DNA]</scope>
    <source>
        <strain evidence="1 2">SoEL</strain>
    </source>
</reference>
<dbReference type="NCBIfam" id="NF008769">
    <property type="entry name" value="PRK11798.2-5"/>
    <property type="match status" value="1"/>
</dbReference>
<dbReference type="GO" id="GO:0045732">
    <property type="term" value="P:positive regulation of protein catabolic process"/>
    <property type="evidence" value="ECO:0007669"/>
    <property type="project" value="TreeGrafter"/>
</dbReference>